<dbReference type="InterPro" id="IPR048535">
    <property type="entry name" value="RRN6_beta-prop"/>
</dbReference>
<feature type="compositionally biased region" description="Polar residues" evidence="2">
    <location>
        <begin position="1024"/>
        <end position="1038"/>
    </location>
</feature>
<proteinExistence type="predicted"/>
<evidence type="ECO:0000259" key="4">
    <source>
        <dbReference type="Pfam" id="PF20639"/>
    </source>
</evidence>
<feature type="region of interest" description="Disordered" evidence="2">
    <location>
        <begin position="1050"/>
        <end position="1074"/>
    </location>
</feature>
<dbReference type="Pfam" id="PF20639">
    <property type="entry name" value="Rrn6_K-rich"/>
    <property type="match status" value="1"/>
</dbReference>
<organism evidence="5 6">
    <name type="scientific">Sporothrix epigloea</name>
    <dbReference type="NCBI Taxonomy" id="1892477"/>
    <lineage>
        <taxon>Eukaryota</taxon>
        <taxon>Fungi</taxon>
        <taxon>Dikarya</taxon>
        <taxon>Ascomycota</taxon>
        <taxon>Pezizomycotina</taxon>
        <taxon>Sordariomycetes</taxon>
        <taxon>Sordariomycetidae</taxon>
        <taxon>Ophiostomatales</taxon>
        <taxon>Ophiostomataceae</taxon>
        <taxon>Sporothrix</taxon>
    </lineage>
</organism>
<comment type="caution">
    <text evidence="5">The sequence shown here is derived from an EMBL/GenBank/DDBJ whole genome shotgun (WGS) entry which is preliminary data.</text>
</comment>
<keyword evidence="1" id="KW-0175">Coiled coil</keyword>
<dbReference type="InterPro" id="IPR019350">
    <property type="entry name" value="RNA_pol_I-sp_TIF_RRN6-like"/>
</dbReference>
<evidence type="ECO:0000256" key="1">
    <source>
        <dbReference type="SAM" id="Coils"/>
    </source>
</evidence>
<evidence type="ECO:0000313" key="5">
    <source>
        <dbReference type="EMBL" id="CAK7266872.1"/>
    </source>
</evidence>
<accession>A0ABP0DFC1</accession>
<reference evidence="5 6" key="1">
    <citation type="submission" date="2024-01" db="EMBL/GenBank/DDBJ databases">
        <authorList>
            <person name="Allen C."/>
            <person name="Tagirdzhanova G."/>
        </authorList>
    </citation>
    <scope>NUCLEOTIDE SEQUENCE [LARGE SCALE GENOMIC DNA]</scope>
    <source>
        <strain evidence="5 6">CBS 573.63</strain>
    </source>
</reference>
<feature type="coiled-coil region" evidence="1">
    <location>
        <begin position="925"/>
        <end position="952"/>
    </location>
</feature>
<evidence type="ECO:0000313" key="6">
    <source>
        <dbReference type="Proteomes" id="UP001642501"/>
    </source>
</evidence>
<evidence type="ECO:0000259" key="3">
    <source>
        <dbReference type="Pfam" id="PF10214"/>
    </source>
</evidence>
<dbReference type="EMBL" id="CAWUOM010000029">
    <property type="protein sequence ID" value="CAK7266872.1"/>
    <property type="molecule type" value="Genomic_DNA"/>
</dbReference>
<feature type="domain" description="RRN6 K-rich C-terminal" evidence="4">
    <location>
        <begin position="906"/>
        <end position="1073"/>
    </location>
</feature>
<feature type="compositionally biased region" description="Low complexity" evidence="2">
    <location>
        <begin position="825"/>
        <end position="837"/>
    </location>
</feature>
<name>A0ABP0DFC1_9PEZI</name>
<dbReference type="PANTHER" id="PTHR28221">
    <property type="entry name" value="RNA POLYMERASE I-SPECIFIC TRANSCRIPTION INITIATION FACTOR RRN6"/>
    <property type="match status" value="1"/>
</dbReference>
<feature type="compositionally biased region" description="Basic residues" evidence="2">
    <location>
        <begin position="1061"/>
        <end position="1074"/>
    </location>
</feature>
<protein>
    <submittedName>
        <fullName evidence="5">Uncharacterized protein</fullName>
    </submittedName>
</protein>
<keyword evidence="6" id="KW-1185">Reference proteome</keyword>
<dbReference type="InterPro" id="IPR048536">
    <property type="entry name" value="Rrn6_K-rich"/>
</dbReference>
<gene>
    <name evidence="5" type="ORF">SEPCBS57363_002311</name>
</gene>
<feature type="domain" description="RRN6 beta-propeller" evidence="3">
    <location>
        <begin position="153"/>
        <end position="440"/>
    </location>
</feature>
<dbReference type="Pfam" id="PF10214">
    <property type="entry name" value="Rrn6_beta-prop"/>
    <property type="match status" value="1"/>
</dbReference>
<evidence type="ECO:0000256" key="2">
    <source>
        <dbReference type="SAM" id="MobiDB-lite"/>
    </source>
</evidence>
<dbReference type="PANTHER" id="PTHR28221:SF2">
    <property type="entry name" value="RNA POLYMERASE I-SPECIFIC TRANSCRIPTION INITIATION FACTOR RRN6"/>
    <property type="match status" value="1"/>
</dbReference>
<dbReference type="Proteomes" id="UP001642501">
    <property type="component" value="Unassembled WGS sequence"/>
</dbReference>
<feature type="region of interest" description="Disordered" evidence="2">
    <location>
        <begin position="802"/>
        <end position="877"/>
    </location>
</feature>
<sequence>MAERRRPERLMGSGPIVVGFVRDHRVNDLTYGHVGRVTYTSVEDAEDGLNINNNDSNHELEDAGNESSIVIGPLHTNRSAVSFYTFQEVARFQVWYPPTAHGASSTQTATPQYINRLLGGAPEIMSGVAGPLYPGFISVAKESERLKMPQTRLPLLSYGEITDMSSREPTGCLALAMATGQSGHALRIVQVRREHWGWHENGNLTLKLSNIDTEYEGHWCDNALSINQIKFTASRSDNGLSHIKQSTRWILVQTAAETIVFQPTLNAASIPISKNCACEYAGRGRNHLTANPIVRIPIKETGDRSHCDVAFNPAADAKPPQLAIIDEAGQWSVWNIIGSTHTRKNILLPFLHARGTFTDGIKGSLPSPAMHDLGHLYRVGWLPNVALLSGEPTQSSTMLLGSATAVNITSLDRTTLPLRVFNATHNVGLDNIVDVQVSPEVKPGCEPTYQQQIFQVARPDFVTPKAETEAQMLGQQAMLLLPKEVVMKQSSLRPTDTLGHQYIRSGVSVFQIISLGADMSLWSSLCASTSGPEHVRLAPFPLVLKRKQFQKIQKMAEKKRRAITEYFRNSFVVADDFEEHSLLPNPRTNSTKLSRQNSGTRAGIMRTFEVYNMARLYTLLQRHLHKAAKLAYEASDVVRQSKSPSPLDIIQQVFDIAAEHGSFAYTTLLNISNFEYLKVYGADLTDLAWTRELAKVDIGEIEDVRVSISSLMKEDEAINIGAETLYESMSKLCLIPRVGDGQRYSQVVVRRQGLLAFAAVQLYFSQISVAVMPRHVALGTAGDAAVTNVPTMSGVENGRLRAASTPYSGHSLGADTESRFRHNLSSSPAPAPSQQIPTRSGIPSWLPSSSQDDGLNGDGVLPSLEDGGDDTVLPESEVYEDPVVARLRQYAKSIQSEPLRNEGELRLLSHWPLGSDPAQFHWVPMGAAGEAEEELRRQAQEARERKRQKMEKRVIRDRERLLLLSGAVGGGVGTGTGGLGLTHLSSPVVPRIQLSSQVLPSQMPLGSSQQTANYYHAQQGGGMPSQQMATSPRPTGSQVFSSQIIMSQPMIRTGHTPGGQRPKKKKPKVARGFK</sequence>
<feature type="region of interest" description="Disordered" evidence="2">
    <location>
        <begin position="1016"/>
        <end position="1038"/>
    </location>
</feature>